<keyword evidence="5" id="KW-0811">Translocation</keyword>
<feature type="region of interest" description="Disordered" evidence="8">
    <location>
        <begin position="380"/>
        <end position="417"/>
    </location>
</feature>
<evidence type="ECO:0000256" key="5">
    <source>
        <dbReference type="ARBA" id="ARBA00023010"/>
    </source>
</evidence>
<keyword evidence="6" id="KW-0906">Nuclear pore complex</keyword>
<dbReference type="Gene3D" id="2.30.29.30">
    <property type="entry name" value="Pleckstrin-homology domain (PH domain)/Phosphotyrosine-binding domain (PTB)"/>
    <property type="match status" value="1"/>
</dbReference>
<feature type="compositionally biased region" description="Basic and acidic residues" evidence="8">
    <location>
        <begin position="487"/>
        <end position="509"/>
    </location>
</feature>
<protein>
    <recommendedName>
        <fullName evidence="9">RanBD1 domain-containing protein</fullName>
    </recommendedName>
</protein>
<dbReference type="SMART" id="SM00160">
    <property type="entry name" value="RanBD"/>
    <property type="match status" value="1"/>
</dbReference>
<gene>
    <name evidence="10" type="ORF">OBBRIDRAFT_886965</name>
</gene>
<dbReference type="InterPro" id="IPR011993">
    <property type="entry name" value="PH-like_dom_sf"/>
</dbReference>
<dbReference type="InterPro" id="IPR053074">
    <property type="entry name" value="NPC_Nucleoporin"/>
</dbReference>
<evidence type="ECO:0000256" key="1">
    <source>
        <dbReference type="ARBA" id="ARBA00004567"/>
    </source>
</evidence>
<feature type="region of interest" description="Disordered" evidence="8">
    <location>
        <begin position="38"/>
        <end position="77"/>
    </location>
</feature>
<dbReference type="Pfam" id="PF08911">
    <property type="entry name" value="NUP50"/>
    <property type="match status" value="1"/>
</dbReference>
<dbReference type="InterPro" id="IPR015007">
    <property type="entry name" value="NUP2/50/61"/>
</dbReference>
<dbReference type="EMBL" id="KV722385">
    <property type="protein sequence ID" value="OCH91445.1"/>
    <property type="molecule type" value="Genomic_DNA"/>
</dbReference>
<evidence type="ECO:0000256" key="3">
    <source>
        <dbReference type="ARBA" id="ARBA00022816"/>
    </source>
</evidence>
<dbReference type="Pfam" id="PF00638">
    <property type="entry name" value="Ran_BP1"/>
    <property type="match status" value="1"/>
</dbReference>
<name>A0A8E2B078_9APHY</name>
<feature type="region of interest" description="Disordered" evidence="8">
    <location>
        <begin position="473"/>
        <end position="524"/>
    </location>
</feature>
<dbReference type="SUPFAM" id="SSF50729">
    <property type="entry name" value="PH domain-like"/>
    <property type="match status" value="1"/>
</dbReference>
<keyword evidence="3" id="KW-0509">mRNA transport</keyword>
<organism evidence="10 11">
    <name type="scientific">Obba rivulosa</name>
    <dbReference type="NCBI Taxonomy" id="1052685"/>
    <lineage>
        <taxon>Eukaryota</taxon>
        <taxon>Fungi</taxon>
        <taxon>Dikarya</taxon>
        <taxon>Basidiomycota</taxon>
        <taxon>Agaricomycotina</taxon>
        <taxon>Agaricomycetes</taxon>
        <taxon>Polyporales</taxon>
        <taxon>Gelatoporiaceae</taxon>
        <taxon>Obba</taxon>
    </lineage>
</organism>
<feature type="compositionally biased region" description="Low complexity" evidence="8">
    <location>
        <begin position="405"/>
        <end position="416"/>
    </location>
</feature>
<dbReference type="PANTHER" id="PTHR38697">
    <property type="entry name" value="NUCLEAR PORE COMPLEX PROTEIN SIMILAR TO S. CEREVISIAE NUP2 (EUROFUNG)"/>
    <property type="match status" value="1"/>
</dbReference>
<evidence type="ECO:0000313" key="11">
    <source>
        <dbReference type="Proteomes" id="UP000250043"/>
    </source>
</evidence>
<sequence>MHALIRRAQQEIEVRVKYRLLEVNSARTFQAALWRRYPRPQSDSCGSSGHATLPPTLTNMKRGAEKQMTKDDDPEEEFEDVGQGFKKADETVLASRQIKGLPKRALAGSGSVAPPAAPASAGSSTVPKFTGFAGFGSTSGNSSPFTFAGSAAPKAPVPTTSASSGFGFGTSSAGTASATTTSTSTPTPAPLSSRTFGPAPDASSSMPVQSTPPVGSSSGDNTLTAEIEYYKALRGLNNSIVSAVSKAVESDPFTDVAELLERYKSFRLTAKAEYDEKLRKIQAGSSIGPPTASSASISAKPPPTMPAPPTSFAAFGEAISSKPSPFTVAPTATSSSASSDKSGETDSIMSSTFSSATFGSSSMAPSDKADTAAKSSVWSFGNSSAISPGQDLSTDSTKRSPFELASPPASTDTSSSIAKRSPFEFTAPSSSFAASKSPFTFAPSNASGTTASAFTFGSSSSTSSTSAFGAFSSAPSSFAGGNVFGKSAEKEKDKEAMPSKDKASDEDSKTAPSTGASPFGGQSVFGTTDKSSMVFGLAGASKPSGFGAPAKAAGSIGNPVGFGFGSPPRTPEAETYPVSKASPFVFAPSKPAEPDAESTRTPSEIPAKKSPWEFDTSAPKLKPADWSMVGSTDDGGSTSAEGTPGPESGAEVSDSAQPLVSSQSIHDMEGEGEEHEETMHEIRSKVFKMVKHSDKSEWGDMGVGILRLKRHRETESRRLLLRNSSTGRVAINFIIYAGMTPTVQKNVVSFIGHDEGASTAFRIRTKTDEQANALKKALDREIEFVQAKSEMK</sequence>
<feature type="compositionally biased region" description="Low complexity" evidence="8">
    <location>
        <begin position="325"/>
        <end position="339"/>
    </location>
</feature>
<dbReference type="GO" id="GO:0005643">
    <property type="term" value="C:nuclear pore"/>
    <property type="evidence" value="ECO:0007669"/>
    <property type="project" value="UniProtKB-SubCell"/>
</dbReference>
<reference evidence="10 11" key="1">
    <citation type="submission" date="2016-07" db="EMBL/GenBank/DDBJ databases">
        <title>Draft genome of the white-rot fungus Obba rivulosa 3A-2.</title>
        <authorList>
            <consortium name="DOE Joint Genome Institute"/>
            <person name="Miettinen O."/>
            <person name="Riley R."/>
            <person name="Acob R."/>
            <person name="Barry K."/>
            <person name="Cullen D."/>
            <person name="De Vries R."/>
            <person name="Hainaut M."/>
            <person name="Hatakka A."/>
            <person name="Henrissat B."/>
            <person name="Hilden K."/>
            <person name="Kuo R."/>
            <person name="Labutti K."/>
            <person name="Lipzen A."/>
            <person name="Makela M.R."/>
            <person name="Sandor L."/>
            <person name="Spatafora J.W."/>
            <person name="Grigoriev I.V."/>
            <person name="Hibbett D.S."/>
        </authorList>
    </citation>
    <scope>NUCLEOTIDE SEQUENCE [LARGE SCALE GENOMIC DNA]</scope>
    <source>
        <strain evidence="10 11">3A-2</strain>
    </source>
</reference>
<feature type="domain" description="RanBD1" evidence="9">
    <location>
        <begin position="655"/>
        <end position="787"/>
    </location>
</feature>
<evidence type="ECO:0000256" key="4">
    <source>
        <dbReference type="ARBA" id="ARBA00022927"/>
    </source>
</evidence>
<dbReference type="GO" id="GO:0015031">
    <property type="term" value="P:protein transport"/>
    <property type="evidence" value="ECO:0007669"/>
    <property type="project" value="UniProtKB-KW"/>
</dbReference>
<evidence type="ECO:0000256" key="8">
    <source>
        <dbReference type="SAM" id="MobiDB-lite"/>
    </source>
</evidence>
<evidence type="ECO:0000256" key="6">
    <source>
        <dbReference type="ARBA" id="ARBA00023132"/>
    </source>
</evidence>
<feature type="compositionally biased region" description="Polar residues" evidence="8">
    <location>
        <begin position="654"/>
        <end position="665"/>
    </location>
</feature>
<evidence type="ECO:0000259" key="9">
    <source>
        <dbReference type="PROSITE" id="PS50196"/>
    </source>
</evidence>
<evidence type="ECO:0000256" key="2">
    <source>
        <dbReference type="ARBA" id="ARBA00022448"/>
    </source>
</evidence>
<accession>A0A8E2B078</accession>
<dbReference type="GO" id="GO:0051028">
    <property type="term" value="P:mRNA transport"/>
    <property type="evidence" value="ECO:0007669"/>
    <property type="project" value="UniProtKB-KW"/>
</dbReference>
<dbReference type="AlphaFoldDB" id="A0A8E2B078"/>
<dbReference type="Proteomes" id="UP000250043">
    <property type="component" value="Unassembled WGS sequence"/>
</dbReference>
<feature type="compositionally biased region" description="Polar residues" evidence="8">
    <location>
        <begin position="202"/>
        <end position="221"/>
    </location>
</feature>
<feature type="compositionally biased region" description="Low complexity" evidence="8">
    <location>
        <begin position="283"/>
        <end position="299"/>
    </location>
</feature>
<feature type="compositionally biased region" description="Polar residues" evidence="8">
    <location>
        <begin position="380"/>
        <end position="395"/>
    </location>
</feature>
<evidence type="ECO:0000256" key="7">
    <source>
        <dbReference type="ARBA" id="ARBA00023242"/>
    </source>
</evidence>
<feature type="compositionally biased region" description="Low complexity" evidence="8">
    <location>
        <begin position="171"/>
        <end position="193"/>
    </location>
</feature>
<feature type="compositionally biased region" description="Pro residues" evidence="8">
    <location>
        <begin position="300"/>
        <end position="309"/>
    </location>
</feature>
<feature type="region of interest" description="Disordered" evidence="8">
    <location>
        <begin position="584"/>
        <end position="679"/>
    </location>
</feature>
<dbReference type="InterPro" id="IPR000156">
    <property type="entry name" value="Ran_bind_dom"/>
</dbReference>
<proteinExistence type="predicted"/>
<dbReference type="PANTHER" id="PTHR38697:SF1">
    <property type="entry name" value="NUCLEAR PORE COMPLEX PROTEIN SIMILAR TO S. CEREVISIAE NUP2 (EUROFUNG)"/>
    <property type="match status" value="1"/>
</dbReference>
<evidence type="ECO:0000313" key="10">
    <source>
        <dbReference type="EMBL" id="OCH91445.1"/>
    </source>
</evidence>
<comment type="subcellular location">
    <subcellularLocation>
        <location evidence="1">Nucleus</location>
        <location evidence="1">Nuclear pore complex</location>
    </subcellularLocation>
</comment>
<keyword evidence="4" id="KW-0653">Protein transport</keyword>
<feature type="compositionally biased region" description="Basic and acidic residues" evidence="8">
    <location>
        <begin position="62"/>
        <end position="71"/>
    </location>
</feature>
<feature type="region of interest" description="Disordered" evidence="8">
    <location>
        <begin position="171"/>
        <end position="221"/>
    </location>
</feature>
<feature type="region of interest" description="Disordered" evidence="8">
    <location>
        <begin position="282"/>
        <end position="312"/>
    </location>
</feature>
<feature type="compositionally biased region" description="Polar residues" evidence="8">
    <location>
        <begin position="41"/>
        <end position="59"/>
    </location>
</feature>
<feature type="region of interest" description="Disordered" evidence="8">
    <location>
        <begin position="325"/>
        <end position="350"/>
    </location>
</feature>
<dbReference type="PROSITE" id="PS50196">
    <property type="entry name" value="RANBD1"/>
    <property type="match status" value="1"/>
</dbReference>
<keyword evidence="2" id="KW-0813">Transport</keyword>
<keyword evidence="11" id="KW-1185">Reference proteome</keyword>
<dbReference type="CDD" id="cd13170">
    <property type="entry name" value="RanBD_NUP50"/>
    <property type="match status" value="1"/>
</dbReference>
<dbReference type="OrthoDB" id="185618at2759"/>
<keyword evidence="7" id="KW-0539">Nucleus</keyword>